<evidence type="ECO:0000313" key="1">
    <source>
        <dbReference type="EMBL" id="SDA73455.1"/>
    </source>
</evidence>
<name>A0A1G5XV21_9EURY</name>
<dbReference type="Proteomes" id="UP000323439">
    <property type="component" value="Unassembled WGS sequence"/>
</dbReference>
<evidence type="ECO:0000313" key="2">
    <source>
        <dbReference type="Proteomes" id="UP000323439"/>
    </source>
</evidence>
<protein>
    <recommendedName>
        <fullName evidence="3">Adhesin-like protein</fullName>
    </recommendedName>
</protein>
<keyword evidence="2" id="KW-1185">Reference proteome</keyword>
<dbReference type="SUPFAM" id="SSF51126">
    <property type="entry name" value="Pectin lyase-like"/>
    <property type="match status" value="1"/>
</dbReference>
<dbReference type="RefSeq" id="WP_149732920.1">
    <property type="nucleotide sequence ID" value="NZ_FMXB01000043.1"/>
</dbReference>
<dbReference type="InterPro" id="IPR011050">
    <property type="entry name" value="Pectin_lyase_fold/virulence"/>
</dbReference>
<proteinExistence type="predicted"/>
<evidence type="ECO:0008006" key="3">
    <source>
        <dbReference type="Google" id="ProtNLM"/>
    </source>
</evidence>
<feature type="non-terminal residue" evidence="1">
    <location>
        <position position="177"/>
    </location>
</feature>
<accession>A0A1G5XV21</accession>
<dbReference type="EMBL" id="FMXB01000043">
    <property type="protein sequence ID" value="SDA73455.1"/>
    <property type="molecule type" value="Genomic_DNA"/>
</dbReference>
<reference evidence="1 2" key="1">
    <citation type="submission" date="2016-10" db="EMBL/GenBank/DDBJ databases">
        <authorList>
            <person name="Varghese N."/>
            <person name="Submissions S."/>
        </authorList>
    </citation>
    <scope>NUCLEOTIDE SEQUENCE [LARGE SCALE GENOMIC DNA]</scope>
    <source>
        <strain evidence="1 2">DSM 16643</strain>
    </source>
</reference>
<dbReference type="OrthoDB" id="78488at2157"/>
<organism evidence="1 2">
    <name type="scientific">Methanobrevibacter millerae</name>
    <dbReference type="NCBI Taxonomy" id="230361"/>
    <lineage>
        <taxon>Archaea</taxon>
        <taxon>Methanobacteriati</taxon>
        <taxon>Methanobacteriota</taxon>
        <taxon>Methanomada group</taxon>
        <taxon>Methanobacteria</taxon>
        <taxon>Methanobacteriales</taxon>
        <taxon>Methanobacteriaceae</taxon>
        <taxon>Methanobrevibacter</taxon>
    </lineage>
</organism>
<sequence>MEKKLFLYILLLLVFLSATLGVVSASENITESTSEILGVGENIIFEDEVLSASADVNEELNDEVLSAAAENDDVLSAGEGSFNELQLLINRGSGTINLDKNYRYQPGDIKTGIVISKSIIINGNNFTIDGMNQAKIFKINSNGVTLKDLNIVNGYSENDAYGGAVTWAGHNGIIENS</sequence>
<dbReference type="AlphaFoldDB" id="A0A1G5XV21"/>
<gene>
    <name evidence="1" type="ORF">SAMN02910315_02458</name>
</gene>